<dbReference type="AlphaFoldDB" id="A0AAV3Q5C1"/>
<proteinExistence type="predicted"/>
<evidence type="ECO:0000313" key="4">
    <source>
        <dbReference type="Proteomes" id="UP001454036"/>
    </source>
</evidence>
<dbReference type="PANTHER" id="PTHR15496">
    <property type="entry name" value="GENERAL TRANSCRIPTION FACTOR 3C POLYPEPTIDE 4 FAMILY"/>
    <property type="match status" value="1"/>
</dbReference>
<dbReference type="GO" id="GO:0004402">
    <property type="term" value="F:histone acetyltransferase activity"/>
    <property type="evidence" value="ECO:0007669"/>
    <property type="project" value="InterPro"/>
</dbReference>
<dbReference type="SMART" id="SM00320">
    <property type="entry name" value="WD40"/>
    <property type="match status" value="3"/>
</dbReference>
<protein>
    <submittedName>
        <fullName evidence="3">General transcription factor</fullName>
    </submittedName>
</protein>
<dbReference type="InterPro" id="IPR024761">
    <property type="entry name" value="TFIIIC_delta_N"/>
</dbReference>
<feature type="repeat" description="WD" evidence="1">
    <location>
        <begin position="416"/>
        <end position="449"/>
    </location>
</feature>
<dbReference type="EMBL" id="BAABME010003568">
    <property type="protein sequence ID" value="GAA0159292.1"/>
    <property type="molecule type" value="Genomic_DNA"/>
</dbReference>
<reference evidence="3 4" key="1">
    <citation type="submission" date="2024-01" db="EMBL/GenBank/DDBJ databases">
        <title>The complete chloroplast genome sequence of Lithospermum erythrorhizon: insights into the phylogenetic relationship among Boraginaceae species and the maternal lineages of purple gromwells.</title>
        <authorList>
            <person name="Okada T."/>
            <person name="Watanabe K."/>
        </authorList>
    </citation>
    <scope>NUCLEOTIDE SEQUENCE [LARGE SCALE GENOMIC DNA]</scope>
</reference>
<dbReference type="SUPFAM" id="SSF50978">
    <property type="entry name" value="WD40 repeat-like"/>
    <property type="match status" value="1"/>
</dbReference>
<organism evidence="3 4">
    <name type="scientific">Lithospermum erythrorhizon</name>
    <name type="common">Purple gromwell</name>
    <name type="synonym">Lithospermum officinale var. erythrorhizon</name>
    <dbReference type="NCBI Taxonomy" id="34254"/>
    <lineage>
        <taxon>Eukaryota</taxon>
        <taxon>Viridiplantae</taxon>
        <taxon>Streptophyta</taxon>
        <taxon>Embryophyta</taxon>
        <taxon>Tracheophyta</taxon>
        <taxon>Spermatophyta</taxon>
        <taxon>Magnoliopsida</taxon>
        <taxon>eudicotyledons</taxon>
        <taxon>Gunneridae</taxon>
        <taxon>Pentapetalae</taxon>
        <taxon>asterids</taxon>
        <taxon>lamiids</taxon>
        <taxon>Boraginales</taxon>
        <taxon>Boraginaceae</taxon>
        <taxon>Boraginoideae</taxon>
        <taxon>Lithospermeae</taxon>
        <taxon>Lithospermum</taxon>
    </lineage>
</organism>
<dbReference type="InterPro" id="IPR015943">
    <property type="entry name" value="WD40/YVTN_repeat-like_dom_sf"/>
</dbReference>
<dbReference type="Pfam" id="PF12657">
    <property type="entry name" value="TFIIIC_delta"/>
    <property type="match status" value="1"/>
</dbReference>
<dbReference type="InterPro" id="IPR044230">
    <property type="entry name" value="GTF3C4"/>
</dbReference>
<sequence length="872" mass="96553">MSLNFQAASLVDSPSYPNAIAWSNENLVAVASGHLVTILNPATPIGSRGLITIPASKPFPIGVIDRKDLLSGCLLPTSLTRNVDPCVRSISWSPVGLAPNSGCLLAVCTTQGCVKIYRMPFCEFSAECIEVVDISEILYAYLANEGFEKPTSEEHQNQAAEEQYPDDVPISVWAKSKRRRQNASTETNHSYDCRKSIIPYVPLSKLRSRAVKTVQDNERPLISAELYASRNSMLSSLVVAWSPIVHVSAKLGGPVIKSSTDCSILAVGTKSGKITFWRVDRPRSYSITNTMESIGASLIGIMQAHSSWVTSISWSMSDPDASKPELILASGSADGSVKIWQACGVDLQESSEVCQDPFCLIKEISTIDHVPVSALALTMTKKDPYMFLLAIGKGSGSIEAWSCDVSTRNFDKAGTYEAHDLVVTGLAWGFNGNCLYSCSQDNSLRSWTLHGNFLCEASIPSNTPNVKSSTDVPHLFHSCYGVAFSPGNLVLAVARTFDTALLNPMYEQRALKACVEFLWVGGQQLDDSSDFHADFEIQAFPGFPERELINWESNILWSLNHLEYLEEPLVVWDVVVALLAFKQSVPKYVRHILMKWLQTYCRESPRGSISILTEVSESVSMLSLRLLNLINIISRHVILEERKAYNFNAKCSDAEEMVSAEELNLWKELIENCETELRIRLVGCSFSPARSTLSRSSTKDRGQVFWNPSGIAQMEQWVALNNGCGNDNVKVLGNAIKKFKKSRCQSMDGYVLKEQCSFCTALVPFESAEDALCQGDEESSETGERLRHKLLRCAVSMRVCPATPMWYCMSCQRRALNLAPKAFFSMHKCPLDFKSFSDSLSPEDWTVKPFCPFCGILLQRLLPEFLLSASPV</sequence>
<dbReference type="InterPro" id="IPR036322">
    <property type="entry name" value="WD40_repeat_dom_sf"/>
</dbReference>
<dbReference type="GO" id="GO:0006384">
    <property type="term" value="P:transcription initiation at RNA polymerase III promoter"/>
    <property type="evidence" value="ECO:0007669"/>
    <property type="project" value="InterPro"/>
</dbReference>
<gene>
    <name evidence="3" type="ORF">LIER_16106</name>
</gene>
<keyword evidence="1" id="KW-0853">WD repeat</keyword>
<dbReference type="PANTHER" id="PTHR15496:SF2">
    <property type="entry name" value="GENERAL TRANSCRIPTION FACTOR 3C POLYPEPTIDE 4"/>
    <property type="match status" value="1"/>
</dbReference>
<dbReference type="InterPro" id="IPR001680">
    <property type="entry name" value="WD40_rpt"/>
</dbReference>
<keyword evidence="4" id="KW-1185">Reference proteome</keyword>
<feature type="domain" description="Transcription factor IIIC 90kDa subunit N-terminal" evidence="2">
    <location>
        <begin position="22"/>
        <end position="499"/>
    </location>
</feature>
<evidence type="ECO:0000313" key="3">
    <source>
        <dbReference type="EMBL" id="GAA0159292.1"/>
    </source>
</evidence>
<name>A0AAV3Q5C1_LITER</name>
<feature type="repeat" description="WD" evidence="1">
    <location>
        <begin position="302"/>
        <end position="341"/>
    </location>
</feature>
<evidence type="ECO:0000259" key="2">
    <source>
        <dbReference type="Pfam" id="PF12657"/>
    </source>
</evidence>
<dbReference type="Proteomes" id="UP001454036">
    <property type="component" value="Unassembled WGS sequence"/>
</dbReference>
<accession>A0AAV3Q5C1</accession>
<dbReference type="GO" id="GO:0000127">
    <property type="term" value="C:transcription factor TFIIIC complex"/>
    <property type="evidence" value="ECO:0007669"/>
    <property type="project" value="InterPro"/>
</dbReference>
<dbReference type="PROSITE" id="PS50294">
    <property type="entry name" value="WD_REPEATS_REGION"/>
    <property type="match status" value="1"/>
</dbReference>
<dbReference type="PROSITE" id="PS50082">
    <property type="entry name" value="WD_REPEATS_2"/>
    <property type="match status" value="2"/>
</dbReference>
<dbReference type="Gene3D" id="2.130.10.10">
    <property type="entry name" value="YVTN repeat-like/Quinoprotein amine dehydrogenase"/>
    <property type="match status" value="2"/>
</dbReference>
<evidence type="ECO:0000256" key="1">
    <source>
        <dbReference type="PROSITE-ProRule" id="PRU00221"/>
    </source>
</evidence>
<comment type="caution">
    <text evidence="3">The sequence shown here is derived from an EMBL/GenBank/DDBJ whole genome shotgun (WGS) entry which is preliminary data.</text>
</comment>